<dbReference type="PANTHER" id="PTHR12136">
    <property type="entry name" value="ENHANCED DISEASE RESISTANCE-RELATED"/>
    <property type="match status" value="1"/>
</dbReference>
<dbReference type="EMBL" id="CAXAMN010029116">
    <property type="protein sequence ID" value="CAK9118757.1"/>
    <property type="molecule type" value="Genomic_DNA"/>
</dbReference>
<evidence type="ECO:0000313" key="2">
    <source>
        <dbReference type="EMBL" id="CAK9118757.1"/>
    </source>
</evidence>
<dbReference type="Pfam" id="PF07059">
    <property type="entry name" value="EDR2_C"/>
    <property type="match status" value="1"/>
</dbReference>
<gene>
    <name evidence="2" type="ORF">CCMP2556_LOCUS55763</name>
</gene>
<comment type="caution">
    <text evidence="2">The sequence shown here is derived from an EMBL/GenBank/DDBJ whole genome shotgun (WGS) entry which is preliminary data.</text>
</comment>
<feature type="domain" description="Protein ENHANCED DISEASE RESISTANCE 2 C-terminal" evidence="1">
    <location>
        <begin position="129"/>
        <end position="330"/>
    </location>
</feature>
<reference evidence="2 3" key="1">
    <citation type="submission" date="2024-02" db="EMBL/GenBank/DDBJ databases">
        <authorList>
            <person name="Chen Y."/>
            <person name="Shah S."/>
            <person name="Dougan E. K."/>
            <person name="Thang M."/>
            <person name="Chan C."/>
        </authorList>
    </citation>
    <scope>NUCLEOTIDE SEQUENCE [LARGE SCALE GENOMIC DNA]</scope>
</reference>
<protein>
    <recommendedName>
        <fullName evidence="1">Protein ENHANCED DISEASE RESISTANCE 2 C-terminal domain-containing protein</fullName>
    </recommendedName>
</protein>
<keyword evidence="3" id="KW-1185">Reference proteome</keyword>
<evidence type="ECO:0000313" key="3">
    <source>
        <dbReference type="Proteomes" id="UP001642484"/>
    </source>
</evidence>
<evidence type="ECO:0000259" key="1">
    <source>
        <dbReference type="Pfam" id="PF07059"/>
    </source>
</evidence>
<dbReference type="Proteomes" id="UP001642484">
    <property type="component" value="Unassembled WGS sequence"/>
</dbReference>
<sequence length="336" mass="38260">MPRLCNLMRRCFACRCCCCKDSDSSHSSGDSESALSEDEDDFWEHYEQREFDSSCHLFVTLQTYIEYRLKSRLVGHVHCFLVSAWHRCDRFAFPPGVLCPTMICCSVPKGPEEISGFPPRSSSEQKHCWDTADGVGIKVRGPQYLQDRKKSNSKSPMLTLDAVELIRGRDLESYSTGPKCRFKSNGFSFIMNFRLPDVQLVIIWSLAEGVDWLDTPQGLHFRRFVYEMSAEERSKRLKLIARVLEGSFMLKQAVGSKPAIIGNQCRIQYFQQQDCLEASMDMADSSIGRRLRGILDDGSSVLELYILLEGLHQHELPERILGGLTLCRVDVSSMAR</sequence>
<dbReference type="PANTHER" id="PTHR12136:SF41">
    <property type="entry name" value="PLECKSTRIN HOMOLOGY (PH) AND LIPID-BINDING START DOMAINS-CONTAINING PROTEIN"/>
    <property type="match status" value="1"/>
</dbReference>
<dbReference type="InterPro" id="IPR045096">
    <property type="entry name" value="EDR2-like"/>
</dbReference>
<name>A0ABP0T289_9DINO</name>
<accession>A0ABP0T289</accession>
<proteinExistence type="predicted"/>
<organism evidence="2 3">
    <name type="scientific">Durusdinium trenchii</name>
    <dbReference type="NCBI Taxonomy" id="1381693"/>
    <lineage>
        <taxon>Eukaryota</taxon>
        <taxon>Sar</taxon>
        <taxon>Alveolata</taxon>
        <taxon>Dinophyceae</taxon>
        <taxon>Suessiales</taxon>
        <taxon>Symbiodiniaceae</taxon>
        <taxon>Durusdinium</taxon>
    </lineage>
</organism>
<dbReference type="InterPro" id="IPR009769">
    <property type="entry name" value="EDR2_C"/>
</dbReference>